<feature type="compositionally biased region" description="Pro residues" evidence="1">
    <location>
        <begin position="199"/>
        <end position="212"/>
    </location>
</feature>
<evidence type="ECO:0000313" key="3">
    <source>
        <dbReference type="RefSeq" id="XP_032327510.1"/>
    </source>
</evidence>
<sequence>MALPEGRVQPSPGMDSRQPQRPWGTGAALGEPCSHLSYGLAWGQPCCPSFLESASPCQSAPDRQAGCNRRGVISGPSGQDWGCPCPYPAHSLHRCPPLRSRLTEDKPPANLGQQRPPPGQATGETGANPQAGTGQTPFSCHLSCHLCSLPHSLTEPRRLPGRRLTYTCQSCKPGAAEAAPKPGPWGDGSTHKGLHRAAPLPPPLPLPMPPDRTMPASWEHTDLKTWVR</sequence>
<dbReference type="Proteomes" id="UP000694856">
    <property type="component" value="Chromosome 32"/>
</dbReference>
<dbReference type="KEGG" id="cfr:116660940"/>
<proteinExistence type="predicted"/>
<feature type="region of interest" description="Disordered" evidence="1">
    <location>
        <begin position="1"/>
        <end position="26"/>
    </location>
</feature>
<organism evidence="2 3">
    <name type="scientific">Camelus ferus</name>
    <name type="common">Wild bactrian camel</name>
    <name type="synonym">Camelus bactrianus ferus</name>
    <dbReference type="NCBI Taxonomy" id="419612"/>
    <lineage>
        <taxon>Eukaryota</taxon>
        <taxon>Metazoa</taxon>
        <taxon>Chordata</taxon>
        <taxon>Craniata</taxon>
        <taxon>Vertebrata</taxon>
        <taxon>Euteleostomi</taxon>
        <taxon>Mammalia</taxon>
        <taxon>Eutheria</taxon>
        <taxon>Laurasiatheria</taxon>
        <taxon>Artiodactyla</taxon>
        <taxon>Tylopoda</taxon>
        <taxon>Camelidae</taxon>
        <taxon>Camelus</taxon>
    </lineage>
</organism>
<protein>
    <submittedName>
        <fullName evidence="3">Uncharacterized protein LOC116660940</fullName>
    </submittedName>
</protein>
<feature type="region of interest" description="Disordered" evidence="1">
    <location>
        <begin position="173"/>
        <end position="217"/>
    </location>
</feature>
<keyword evidence="2" id="KW-1185">Reference proteome</keyword>
<dbReference type="AlphaFoldDB" id="A0A8B8SCI0"/>
<name>A0A8B8SCI0_CAMFR</name>
<reference evidence="3" key="1">
    <citation type="submission" date="2025-08" db="UniProtKB">
        <authorList>
            <consortium name="RefSeq"/>
        </authorList>
    </citation>
    <scope>IDENTIFICATION</scope>
    <source>
        <tissue evidence="3">Ear skin</tissue>
    </source>
</reference>
<feature type="region of interest" description="Disordered" evidence="1">
    <location>
        <begin position="97"/>
        <end position="132"/>
    </location>
</feature>
<feature type="compositionally biased region" description="Polar residues" evidence="1">
    <location>
        <begin position="122"/>
        <end position="132"/>
    </location>
</feature>
<gene>
    <name evidence="3" type="primary">LOC116660940</name>
</gene>
<dbReference type="RefSeq" id="XP_032327510.1">
    <property type="nucleotide sequence ID" value="XM_032471619.1"/>
</dbReference>
<accession>A0A8B8SCI0</accession>
<evidence type="ECO:0000313" key="2">
    <source>
        <dbReference type="Proteomes" id="UP000694856"/>
    </source>
</evidence>
<evidence type="ECO:0000256" key="1">
    <source>
        <dbReference type="SAM" id="MobiDB-lite"/>
    </source>
</evidence>
<dbReference type="GeneID" id="116660940"/>